<dbReference type="GO" id="GO:0007165">
    <property type="term" value="P:signal transduction"/>
    <property type="evidence" value="ECO:0007669"/>
    <property type="project" value="UniProtKB-KW"/>
</dbReference>
<sequence length="554" mass="60501">MKLKIKSRLILLSLIPVIIISSVVTLITYLEAKKLNEVQVELSRKEMMRMKRVELKAYLEIAKTALTPLMQGDHPQSEAIALLKNIKFSKTGYLFGFKPDGTRVMQGDSDQGIGKNFIDLQDKRGNYLVRDIISSAQTGDGYSVYYFPKLGQSEPLPKLAYSIYLPKWDLIVGTGFYTDDVDALVKSMRDKNEVQLYESIANILLFTVVVSIGVAGLGLIISKSITVPLSKFEDTIHIYAARDADLTVRIPDFTVPEFDSLSRDFNIFLGQLHELIKKVAKLTNEVVDETRQISGASGNINSILLRQQTETELIATAMTQLTASAEEISRNANEAATAAKNADNSANDTRHSVDEAMNSVNTLAEKLDEASSVILKLEGDVQGISGSLSIIQEIAEQTNLLALNAAIEAARAGEQGRGFAVVADEVRELATRTQKSASQILGVINTLTDGSKEAVRAMESSKSYSAITVDKAASAAESLTQIVQFINEILSVNEHIADATKEQNIVDKEISERTDSISQQSKESVSIGTENLSVSNNLSEKAGELAAIVNRFKI</sequence>
<feature type="transmembrane region" description="Helical" evidence="9">
    <location>
        <begin position="9"/>
        <end position="30"/>
    </location>
</feature>
<dbReference type="Pfam" id="PF00015">
    <property type="entry name" value="MCPsignal"/>
    <property type="match status" value="1"/>
</dbReference>
<dbReference type="OrthoDB" id="2489132at2"/>
<evidence type="ECO:0000259" key="10">
    <source>
        <dbReference type="PROSITE" id="PS50111"/>
    </source>
</evidence>
<comment type="caution">
    <text evidence="12">The sequence shown here is derived from an EMBL/GenBank/DDBJ whole genome shotgun (WGS) entry which is preliminary data.</text>
</comment>
<dbReference type="CDD" id="cd11386">
    <property type="entry name" value="MCP_signal"/>
    <property type="match status" value="1"/>
</dbReference>
<reference evidence="12 13" key="1">
    <citation type="journal article" date="2015" name="BMC Genomics">
        <title>Genome mining reveals unlocked bioactive potential of marine Gram-negative bacteria.</title>
        <authorList>
            <person name="Machado H."/>
            <person name="Sonnenschein E.C."/>
            <person name="Melchiorsen J."/>
            <person name="Gram L."/>
        </authorList>
    </citation>
    <scope>NUCLEOTIDE SEQUENCE [LARGE SCALE GENOMIC DNA]</scope>
    <source>
        <strain evidence="12 13">S2471</strain>
    </source>
</reference>
<dbReference type="PROSITE" id="PS50885">
    <property type="entry name" value="HAMP"/>
    <property type="match status" value="1"/>
</dbReference>
<evidence type="ECO:0000256" key="1">
    <source>
        <dbReference type="ARBA" id="ARBA00004651"/>
    </source>
</evidence>
<comment type="subcellular location">
    <subcellularLocation>
        <location evidence="1">Cell membrane</location>
        <topology evidence="1">Multi-pass membrane protein</topology>
    </subcellularLocation>
</comment>
<dbReference type="PROSITE" id="PS50111">
    <property type="entry name" value="CHEMOTAXIS_TRANSDUC_2"/>
    <property type="match status" value="1"/>
</dbReference>
<dbReference type="SUPFAM" id="SSF58104">
    <property type="entry name" value="Methyl-accepting chemotaxis protein (MCP) signaling domain"/>
    <property type="match status" value="1"/>
</dbReference>
<dbReference type="FunFam" id="1.10.287.950:FF:000001">
    <property type="entry name" value="Methyl-accepting chemotaxis sensory transducer"/>
    <property type="match status" value="1"/>
</dbReference>
<dbReference type="InterPro" id="IPR003660">
    <property type="entry name" value="HAMP_dom"/>
</dbReference>
<dbReference type="GO" id="GO:0006935">
    <property type="term" value="P:chemotaxis"/>
    <property type="evidence" value="ECO:0007669"/>
    <property type="project" value="InterPro"/>
</dbReference>
<evidence type="ECO:0000256" key="5">
    <source>
        <dbReference type="ARBA" id="ARBA00023136"/>
    </source>
</evidence>
<dbReference type="RefSeq" id="WP_046003354.1">
    <property type="nucleotide sequence ID" value="NZ_JXYA01000004.1"/>
</dbReference>
<keyword evidence="4 9" id="KW-1133">Transmembrane helix</keyword>
<gene>
    <name evidence="12" type="ORF">TW77_02245</name>
</gene>
<evidence type="ECO:0000313" key="13">
    <source>
        <dbReference type="Proteomes" id="UP000033452"/>
    </source>
</evidence>
<accession>A0A0F4QY44</accession>
<dbReference type="Gene3D" id="3.30.450.20">
    <property type="entry name" value="PAS domain"/>
    <property type="match status" value="1"/>
</dbReference>
<keyword evidence="6 8" id="KW-0807">Transducer</keyword>
<keyword evidence="5 9" id="KW-0472">Membrane</keyword>
<dbReference type="PRINTS" id="PR00260">
    <property type="entry name" value="CHEMTRNSDUCR"/>
</dbReference>
<dbReference type="GO" id="GO:0005886">
    <property type="term" value="C:plasma membrane"/>
    <property type="evidence" value="ECO:0007669"/>
    <property type="project" value="UniProtKB-SubCell"/>
</dbReference>
<dbReference type="PANTHER" id="PTHR32089:SF119">
    <property type="entry name" value="METHYL-ACCEPTING CHEMOTAXIS PROTEIN CTPL"/>
    <property type="match status" value="1"/>
</dbReference>
<evidence type="ECO:0000256" key="8">
    <source>
        <dbReference type="PROSITE-ProRule" id="PRU00284"/>
    </source>
</evidence>
<dbReference type="GO" id="GO:0004888">
    <property type="term" value="F:transmembrane signaling receptor activity"/>
    <property type="evidence" value="ECO:0007669"/>
    <property type="project" value="InterPro"/>
</dbReference>
<evidence type="ECO:0000256" key="9">
    <source>
        <dbReference type="SAM" id="Phobius"/>
    </source>
</evidence>
<comment type="similarity">
    <text evidence="7">Belongs to the methyl-accepting chemotaxis (MCP) protein family.</text>
</comment>
<evidence type="ECO:0000256" key="2">
    <source>
        <dbReference type="ARBA" id="ARBA00022475"/>
    </source>
</evidence>
<dbReference type="Pfam" id="PF00672">
    <property type="entry name" value="HAMP"/>
    <property type="match status" value="1"/>
</dbReference>
<evidence type="ECO:0000256" key="3">
    <source>
        <dbReference type="ARBA" id="ARBA00022692"/>
    </source>
</evidence>
<feature type="domain" description="Methyl-accepting transducer" evidence="10">
    <location>
        <begin position="282"/>
        <end position="518"/>
    </location>
</feature>
<dbReference type="SMART" id="SM00283">
    <property type="entry name" value="MA"/>
    <property type="match status" value="1"/>
</dbReference>
<dbReference type="InterPro" id="IPR004090">
    <property type="entry name" value="Chemotax_Me-accpt_rcpt"/>
</dbReference>
<proteinExistence type="inferred from homology"/>
<evidence type="ECO:0000256" key="7">
    <source>
        <dbReference type="ARBA" id="ARBA00029447"/>
    </source>
</evidence>
<feature type="transmembrane region" description="Helical" evidence="9">
    <location>
        <begin position="200"/>
        <end position="221"/>
    </location>
</feature>
<feature type="domain" description="HAMP" evidence="11">
    <location>
        <begin position="223"/>
        <end position="277"/>
    </location>
</feature>
<keyword evidence="13" id="KW-1185">Reference proteome</keyword>
<evidence type="ECO:0000256" key="6">
    <source>
        <dbReference type="ARBA" id="ARBA00023224"/>
    </source>
</evidence>
<evidence type="ECO:0000256" key="4">
    <source>
        <dbReference type="ARBA" id="ARBA00022989"/>
    </source>
</evidence>
<dbReference type="PANTHER" id="PTHR32089">
    <property type="entry name" value="METHYL-ACCEPTING CHEMOTAXIS PROTEIN MCPB"/>
    <property type="match status" value="1"/>
</dbReference>
<dbReference type="EMBL" id="JXYA01000004">
    <property type="protein sequence ID" value="KJZ12623.1"/>
    <property type="molecule type" value="Genomic_DNA"/>
</dbReference>
<dbReference type="SMART" id="SM01049">
    <property type="entry name" value="Cache_2"/>
    <property type="match status" value="1"/>
</dbReference>
<organism evidence="12 13">
    <name type="scientific">Pseudoalteromonas rubra</name>
    <dbReference type="NCBI Taxonomy" id="43658"/>
    <lineage>
        <taxon>Bacteria</taxon>
        <taxon>Pseudomonadati</taxon>
        <taxon>Pseudomonadota</taxon>
        <taxon>Gammaproteobacteria</taxon>
        <taxon>Alteromonadales</taxon>
        <taxon>Pseudoalteromonadaceae</taxon>
        <taxon>Pseudoalteromonas</taxon>
    </lineage>
</organism>
<dbReference type="PATRIC" id="fig|43658.5.peg.465"/>
<dbReference type="AlphaFoldDB" id="A0A0F4QY44"/>
<dbReference type="Pfam" id="PF17200">
    <property type="entry name" value="sCache_2"/>
    <property type="match status" value="1"/>
</dbReference>
<dbReference type="InterPro" id="IPR004089">
    <property type="entry name" value="MCPsignal_dom"/>
</dbReference>
<dbReference type="Proteomes" id="UP000033452">
    <property type="component" value="Unassembled WGS sequence"/>
</dbReference>
<dbReference type="SMART" id="SM00304">
    <property type="entry name" value="HAMP"/>
    <property type="match status" value="1"/>
</dbReference>
<dbReference type="Gene3D" id="1.10.287.950">
    <property type="entry name" value="Methyl-accepting chemotaxis protein"/>
    <property type="match status" value="1"/>
</dbReference>
<keyword evidence="2" id="KW-1003">Cell membrane</keyword>
<evidence type="ECO:0000259" key="11">
    <source>
        <dbReference type="PROSITE" id="PS50885"/>
    </source>
</evidence>
<dbReference type="InterPro" id="IPR033480">
    <property type="entry name" value="sCache_2"/>
</dbReference>
<keyword evidence="3 9" id="KW-0812">Transmembrane</keyword>
<protein>
    <submittedName>
        <fullName evidence="12">Chemotaxis protein</fullName>
    </submittedName>
</protein>
<name>A0A0F4QY44_9GAMM</name>
<evidence type="ECO:0000313" key="12">
    <source>
        <dbReference type="EMBL" id="KJZ12623.1"/>
    </source>
</evidence>